<keyword evidence="2" id="KW-1133">Transmembrane helix</keyword>
<organism evidence="3 4">
    <name type="scientific">Colletotrichum trifolii</name>
    <dbReference type="NCBI Taxonomy" id="5466"/>
    <lineage>
        <taxon>Eukaryota</taxon>
        <taxon>Fungi</taxon>
        <taxon>Dikarya</taxon>
        <taxon>Ascomycota</taxon>
        <taxon>Pezizomycotina</taxon>
        <taxon>Sordariomycetes</taxon>
        <taxon>Hypocreomycetidae</taxon>
        <taxon>Glomerellales</taxon>
        <taxon>Glomerellaceae</taxon>
        <taxon>Colletotrichum</taxon>
        <taxon>Colletotrichum orbiculare species complex</taxon>
    </lineage>
</organism>
<evidence type="ECO:0000313" key="4">
    <source>
        <dbReference type="Proteomes" id="UP000295703"/>
    </source>
</evidence>
<keyword evidence="2" id="KW-0812">Transmembrane</keyword>
<feature type="compositionally biased region" description="Low complexity" evidence="1">
    <location>
        <begin position="1"/>
        <end position="18"/>
    </location>
</feature>
<keyword evidence="2" id="KW-0472">Membrane</keyword>
<gene>
    <name evidence="3" type="ORF">CTRI78_v011027</name>
</gene>
<feature type="compositionally biased region" description="Basic and acidic residues" evidence="1">
    <location>
        <begin position="28"/>
        <end position="38"/>
    </location>
</feature>
<evidence type="ECO:0000256" key="2">
    <source>
        <dbReference type="SAM" id="Phobius"/>
    </source>
</evidence>
<protein>
    <recommendedName>
        <fullName evidence="5">Ubiquitin 3 binding protein But2 C-terminal domain-containing protein</fullName>
    </recommendedName>
</protein>
<evidence type="ECO:0000256" key="1">
    <source>
        <dbReference type="SAM" id="MobiDB-lite"/>
    </source>
</evidence>
<feature type="region of interest" description="Disordered" evidence="1">
    <location>
        <begin position="1"/>
        <end position="53"/>
    </location>
</feature>
<comment type="caution">
    <text evidence="3">The sequence shown here is derived from an EMBL/GenBank/DDBJ whole genome shotgun (WGS) entry which is preliminary data.</text>
</comment>
<keyword evidence="4" id="KW-1185">Reference proteome</keyword>
<feature type="transmembrane region" description="Helical" evidence="2">
    <location>
        <begin position="62"/>
        <end position="81"/>
    </location>
</feature>
<evidence type="ECO:0008006" key="5">
    <source>
        <dbReference type="Google" id="ProtNLM"/>
    </source>
</evidence>
<dbReference type="EMBL" id="RYZW01000215">
    <property type="protein sequence ID" value="TDZ37757.1"/>
    <property type="molecule type" value="Genomic_DNA"/>
</dbReference>
<sequence>MSSSPKSSSSHYVPLSPSDTGERSTASFEKRSSSEDHSAPLLEASEGFPTPAPTKPSQLPKLILYLSFALALLSTANIALLPATLSHYRAHPFSDPELNALPYGDARLGLGRAANITRPPKGHLRTWPDRIARVSRKLKTAVWGHGVQVYVTVEDSTIMRFPIPSTGVNTCAISWQPPPENSARVKDLATKGDTTEIEVWQLIAPSTSSTSGMDELDYDTISYSTLPVRGELLGVLDITARPNSTTVEFACPSGAKSLVVEMRCQRVGCHVSFMQLDLLPRFGFELLRRME</sequence>
<name>A0A4R8QFX9_COLTR</name>
<accession>A0A4R8QFX9</accession>
<proteinExistence type="predicted"/>
<reference evidence="3 4" key="1">
    <citation type="submission" date="2018-12" db="EMBL/GenBank/DDBJ databases">
        <title>Genome sequence and assembly of Colletotrichum trifolii.</title>
        <authorList>
            <person name="Gan P."/>
            <person name="Shirasu K."/>
        </authorList>
    </citation>
    <scope>NUCLEOTIDE SEQUENCE [LARGE SCALE GENOMIC DNA]</scope>
    <source>
        <strain evidence="3 4">543-2</strain>
    </source>
</reference>
<dbReference type="Proteomes" id="UP000295703">
    <property type="component" value="Unassembled WGS sequence"/>
</dbReference>
<dbReference type="AlphaFoldDB" id="A0A4R8QFX9"/>
<evidence type="ECO:0000313" key="3">
    <source>
        <dbReference type="EMBL" id="TDZ37757.1"/>
    </source>
</evidence>